<dbReference type="EMBL" id="JANBPK010000989">
    <property type="protein sequence ID" value="KAJ2927455.1"/>
    <property type="molecule type" value="Genomic_DNA"/>
</dbReference>
<accession>A0A9W8MD05</accession>
<dbReference type="AlphaFoldDB" id="A0A9W8MD05"/>
<evidence type="ECO:0000313" key="1">
    <source>
        <dbReference type="EMBL" id="KAJ2927455.1"/>
    </source>
</evidence>
<feature type="non-terminal residue" evidence="1">
    <location>
        <position position="1"/>
    </location>
</feature>
<dbReference type="Proteomes" id="UP001140091">
    <property type="component" value="Unassembled WGS sequence"/>
</dbReference>
<proteinExistence type="predicted"/>
<gene>
    <name evidence="1" type="ORF">H1R20_g9637</name>
</gene>
<keyword evidence="2" id="KW-1185">Reference proteome</keyword>
<evidence type="ECO:0000313" key="2">
    <source>
        <dbReference type="Proteomes" id="UP001140091"/>
    </source>
</evidence>
<protein>
    <submittedName>
        <fullName evidence="1">Uncharacterized protein</fullName>
    </submittedName>
</protein>
<dbReference type="OrthoDB" id="10384949at2759"/>
<reference evidence="1" key="1">
    <citation type="submission" date="2022-06" db="EMBL/GenBank/DDBJ databases">
        <title>Genome Sequence of Candolleomyces eurysporus.</title>
        <authorList>
            <person name="Buettner E."/>
        </authorList>
    </citation>
    <scope>NUCLEOTIDE SEQUENCE</scope>
    <source>
        <strain evidence="1">VTCC 930004</strain>
    </source>
</reference>
<comment type="caution">
    <text evidence="1">The sequence shown here is derived from an EMBL/GenBank/DDBJ whole genome shotgun (WGS) entry which is preliminary data.</text>
</comment>
<sequence length="133" mass="14098">MSEGSAVSIVDRQFGKAYPFADEKGKPDTAFPPGCLISTTGLAGVRVVTENRVESYVFQGSTVIEREPTENTLNLDVFLPPNSSAKELTVGHPTNQGASGFRYRAHYTQNGNASAEVASTASTDKQGLGCLIV</sequence>
<organism evidence="1 2">
    <name type="scientific">Candolleomyces eurysporus</name>
    <dbReference type="NCBI Taxonomy" id="2828524"/>
    <lineage>
        <taxon>Eukaryota</taxon>
        <taxon>Fungi</taxon>
        <taxon>Dikarya</taxon>
        <taxon>Basidiomycota</taxon>
        <taxon>Agaricomycotina</taxon>
        <taxon>Agaricomycetes</taxon>
        <taxon>Agaricomycetidae</taxon>
        <taxon>Agaricales</taxon>
        <taxon>Agaricineae</taxon>
        <taxon>Psathyrellaceae</taxon>
        <taxon>Candolleomyces</taxon>
    </lineage>
</organism>
<name>A0A9W8MD05_9AGAR</name>